<accession>A0ABT8KWJ1</accession>
<proteinExistence type="predicted"/>
<feature type="region of interest" description="Disordered" evidence="1">
    <location>
        <begin position="28"/>
        <end position="47"/>
    </location>
</feature>
<evidence type="ECO:0008006" key="4">
    <source>
        <dbReference type="Google" id="ProtNLM"/>
    </source>
</evidence>
<organism evidence="2 3">
    <name type="scientific">Splendidivirga corallicola</name>
    <dbReference type="NCBI Taxonomy" id="3051826"/>
    <lineage>
        <taxon>Bacteria</taxon>
        <taxon>Pseudomonadati</taxon>
        <taxon>Bacteroidota</taxon>
        <taxon>Cytophagia</taxon>
        <taxon>Cytophagales</taxon>
        <taxon>Splendidivirgaceae</taxon>
        <taxon>Splendidivirga</taxon>
    </lineage>
</organism>
<dbReference type="Pfam" id="PF13801">
    <property type="entry name" value="Metal_resist"/>
    <property type="match status" value="1"/>
</dbReference>
<evidence type="ECO:0000256" key="1">
    <source>
        <dbReference type="SAM" id="MobiDB-lite"/>
    </source>
</evidence>
<dbReference type="RefSeq" id="WP_346754787.1">
    <property type="nucleotide sequence ID" value="NZ_JAUJEA010000013.1"/>
</dbReference>
<evidence type="ECO:0000313" key="3">
    <source>
        <dbReference type="Proteomes" id="UP001172082"/>
    </source>
</evidence>
<dbReference type="EMBL" id="JAUJEA010000013">
    <property type="protein sequence ID" value="MDN5204763.1"/>
    <property type="molecule type" value="Genomic_DNA"/>
</dbReference>
<name>A0ABT8KWJ1_9BACT</name>
<gene>
    <name evidence="2" type="ORF">QQ008_25460</name>
</gene>
<reference evidence="2" key="1">
    <citation type="submission" date="2023-06" db="EMBL/GenBank/DDBJ databases">
        <title>Genomic of Parafulvivirga corallium.</title>
        <authorList>
            <person name="Wang G."/>
        </authorList>
    </citation>
    <scope>NUCLEOTIDE SEQUENCE</scope>
    <source>
        <strain evidence="2">BMA10</strain>
    </source>
</reference>
<dbReference type="Gene3D" id="1.20.120.1490">
    <property type="match status" value="1"/>
</dbReference>
<evidence type="ECO:0000313" key="2">
    <source>
        <dbReference type="EMBL" id="MDN5204763.1"/>
    </source>
</evidence>
<dbReference type="InterPro" id="IPR025961">
    <property type="entry name" value="Metal_resist"/>
</dbReference>
<dbReference type="Proteomes" id="UP001172082">
    <property type="component" value="Unassembled WGS sequence"/>
</dbReference>
<feature type="compositionally biased region" description="Basic residues" evidence="1">
    <location>
        <begin position="36"/>
        <end position="47"/>
    </location>
</feature>
<keyword evidence="3" id="KW-1185">Reference proteome</keyword>
<comment type="caution">
    <text evidence="2">The sequence shown here is derived from an EMBL/GenBank/DDBJ whole genome shotgun (WGS) entry which is preliminary data.</text>
</comment>
<protein>
    <recommendedName>
        <fullName evidence="4">Periplasmic heavy metal sensor</fullName>
    </recommendedName>
</protein>
<sequence>MKTQSLKVKHLLVVMTMILISIPGFSQEKEKAERRQKGREHRAHMEMRHKRAEIPNLSDKQKEDIKKIRLAFHEDVLPLKNQIGEKQARLRTLTTEKNVNMGQVNKVIEEIGAIKTDLHKKEVAMKQDIRKLLDDEQRLYFDTHRNQMKRRFHRGQMRKG</sequence>